<accession>A0A285IYA8</accession>
<gene>
    <name evidence="2" type="ORF">SAMN05421748_113163</name>
</gene>
<reference evidence="2 3" key="1">
    <citation type="submission" date="2017-09" db="EMBL/GenBank/DDBJ databases">
        <authorList>
            <person name="Ehlers B."/>
            <person name="Leendertz F.H."/>
        </authorList>
    </citation>
    <scope>NUCLEOTIDE SEQUENCE [LARGE SCALE GENOMIC DNA]</scope>
    <source>
        <strain evidence="2 3">CGMCC 4.6857</strain>
    </source>
</reference>
<dbReference type="EMBL" id="OBDY01000013">
    <property type="protein sequence ID" value="SNY53035.1"/>
    <property type="molecule type" value="Genomic_DNA"/>
</dbReference>
<feature type="transmembrane region" description="Helical" evidence="1">
    <location>
        <begin position="44"/>
        <end position="63"/>
    </location>
</feature>
<organism evidence="2 3">
    <name type="scientific">Paractinoplanes atraurantiacus</name>
    <dbReference type="NCBI Taxonomy" id="1036182"/>
    <lineage>
        <taxon>Bacteria</taxon>
        <taxon>Bacillati</taxon>
        <taxon>Actinomycetota</taxon>
        <taxon>Actinomycetes</taxon>
        <taxon>Micromonosporales</taxon>
        <taxon>Micromonosporaceae</taxon>
        <taxon>Paractinoplanes</taxon>
    </lineage>
</organism>
<dbReference type="AlphaFoldDB" id="A0A285IYA8"/>
<dbReference type="RefSeq" id="WP_097323019.1">
    <property type="nucleotide sequence ID" value="NZ_OBDY01000013.1"/>
</dbReference>
<protein>
    <submittedName>
        <fullName evidence="2">Uncharacterized protein</fullName>
    </submittedName>
</protein>
<dbReference type="OrthoDB" id="3296114at2"/>
<evidence type="ECO:0000313" key="2">
    <source>
        <dbReference type="EMBL" id="SNY53035.1"/>
    </source>
</evidence>
<proteinExistence type="predicted"/>
<feature type="transmembrane region" description="Helical" evidence="1">
    <location>
        <begin position="84"/>
        <end position="105"/>
    </location>
</feature>
<sequence length="167" mass="17737">MARTWMPLRGRLRLETEEATASGIYGLIVGAAVLVAGHGATARAVVAAVIVTLVIYWAAERYARIVAERIHQGHRPAWHTMRKQLTSGWELVSASILPLLVLLAVKVTGASLISAELASLATTTVLLCMAGWRIGSGGRLTVGERVVSTLVAGMFGAGFVLLKTLLH</sequence>
<feature type="transmembrane region" description="Helical" evidence="1">
    <location>
        <begin position="21"/>
        <end position="38"/>
    </location>
</feature>
<keyword evidence="1" id="KW-0812">Transmembrane</keyword>
<evidence type="ECO:0000313" key="3">
    <source>
        <dbReference type="Proteomes" id="UP000219612"/>
    </source>
</evidence>
<name>A0A285IYA8_9ACTN</name>
<dbReference type="Proteomes" id="UP000219612">
    <property type="component" value="Unassembled WGS sequence"/>
</dbReference>
<feature type="transmembrane region" description="Helical" evidence="1">
    <location>
        <begin position="146"/>
        <end position="166"/>
    </location>
</feature>
<evidence type="ECO:0000256" key="1">
    <source>
        <dbReference type="SAM" id="Phobius"/>
    </source>
</evidence>
<keyword evidence="3" id="KW-1185">Reference proteome</keyword>
<feature type="transmembrane region" description="Helical" evidence="1">
    <location>
        <begin position="117"/>
        <end position="134"/>
    </location>
</feature>
<keyword evidence="1" id="KW-1133">Transmembrane helix</keyword>
<keyword evidence="1" id="KW-0472">Membrane</keyword>